<evidence type="ECO:0000313" key="3">
    <source>
        <dbReference type="Proteomes" id="UP001058098"/>
    </source>
</evidence>
<organism evidence="2 3">
    <name type="scientific">Mesorhizobium onobrychidis</name>
    <dbReference type="NCBI Taxonomy" id="2775404"/>
    <lineage>
        <taxon>Bacteria</taxon>
        <taxon>Pseudomonadati</taxon>
        <taxon>Pseudomonadota</taxon>
        <taxon>Alphaproteobacteria</taxon>
        <taxon>Hyphomicrobiales</taxon>
        <taxon>Phyllobacteriaceae</taxon>
        <taxon>Mesorhizobium</taxon>
    </lineage>
</organism>
<accession>A0ABY5QQM9</accession>
<proteinExistence type="predicted"/>
<protein>
    <submittedName>
        <fullName evidence="2">Uncharacterized protein</fullName>
    </submittedName>
</protein>
<reference evidence="2" key="1">
    <citation type="submission" date="2020-09" db="EMBL/GenBank/DDBJ databases">
        <title>Rhizobia associated with sainfoin plants.</title>
        <authorList>
            <person name="Asharfi S."/>
            <person name="Kuzmanovic N."/>
            <person name="Bunk B."/>
            <person name="Sproeer C."/>
            <person name="Becker M."/>
            <person name="Thuenen T."/>
        </authorList>
    </citation>
    <scope>NUCLEOTIDE SEQUENCE</scope>
    <source>
        <strain evidence="2">OM4</strain>
    </source>
</reference>
<dbReference type="Proteomes" id="UP001058098">
    <property type="component" value="Chromosome"/>
</dbReference>
<sequence length="668" mass="74051">MWAIAAVFTRLDAMEALGKTLAEANAGRFDPPPPPDGSRHLYGYYECKGGPVFLKLAINANGTSGRMEFGSSMVRYYPAGILEVTPVSLHADGLRIDPSAWVLQPAMEGRTPITLEGRLDASRGEYSGQVLGVQGCTSFALEPEPPKPNRTQNFDGLLFHVRSQRDHDLDAPRCRIYAEWLAEQTLLQFGDVRALSSAITDVDGMLRVLGKAPEHFRPGDSMTINTLAQICRQMLTESMDAADRTLASKVQDWVPSPLRASLNSAGGYEDWLIAEQVPLVTRKQQQALDDKLAEIAALPAQPQSLELADREREQTSRNTEGWLRLLSPPDRKHNSRHSFSTLGEGLNCASPKAWPGISLPCHRRTRRFEQLDGMLREHQQALQPYQARAGSAALQDAYEAAAAERAGLLWPGFLDEAEATLSDNAGAGYEAFGHLARFDDIGDRLQRHARPMDDLSQRHTAYRDRSRALSLDMVRRSEARLSEWVEQLPPSVAGRDALAAFTRKTFEADAVPAELSRLRTARRTANGKTHRTCRARTSPRPCSTGNGRMWPGRALTTWPTTRRRWNASKISALESYPKLGGRHVDRGLLHSHGAGFDRTGDEWGGRQSGGCRAGSALWAQRDLEQAGLRRRPMGQCRRGMHNRGGVQWCPAGDHDFLSRHLGCRHVAR</sequence>
<keyword evidence="3" id="KW-1185">Reference proteome</keyword>
<evidence type="ECO:0000313" key="2">
    <source>
        <dbReference type="EMBL" id="UVC13338.1"/>
    </source>
</evidence>
<gene>
    <name evidence="2" type="ORF">IHQ72_21690</name>
</gene>
<evidence type="ECO:0000256" key="1">
    <source>
        <dbReference type="SAM" id="MobiDB-lite"/>
    </source>
</evidence>
<feature type="region of interest" description="Disordered" evidence="1">
    <location>
        <begin position="522"/>
        <end position="554"/>
    </location>
</feature>
<name>A0ABY5QQM9_9HYPH</name>
<dbReference type="EMBL" id="CP062229">
    <property type="protein sequence ID" value="UVC13338.1"/>
    <property type="molecule type" value="Genomic_DNA"/>
</dbReference>
<dbReference type="RefSeq" id="WP_258117181.1">
    <property type="nucleotide sequence ID" value="NZ_CP062229.1"/>
</dbReference>